<reference evidence="3 4" key="1">
    <citation type="submission" date="2019-12" db="EMBL/GenBank/DDBJ databases">
        <authorList>
            <person name="Zhao J."/>
        </authorList>
    </citation>
    <scope>NUCLEOTIDE SEQUENCE [LARGE SCALE GENOMIC DNA]</scope>
    <source>
        <strain evidence="3 4">S-15</strain>
    </source>
</reference>
<name>A0A6N9NGG9_9FLAO</name>
<organism evidence="3 4">
    <name type="scientific">Acidiluteibacter ferrifornacis</name>
    <dbReference type="NCBI Taxonomy" id="2692424"/>
    <lineage>
        <taxon>Bacteria</taxon>
        <taxon>Pseudomonadati</taxon>
        <taxon>Bacteroidota</taxon>
        <taxon>Flavobacteriia</taxon>
        <taxon>Flavobacteriales</taxon>
        <taxon>Cryomorphaceae</taxon>
        <taxon>Acidiluteibacter</taxon>
    </lineage>
</organism>
<dbReference type="InterPro" id="IPR052893">
    <property type="entry name" value="TCS_response_regulator"/>
</dbReference>
<dbReference type="InterPro" id="IPR001789">
    <property type="entry name" value="Sig_transdc_resp-reg_receiver"/>
</dbReference>
<dbReference type="PROSITE" id="PS50110">
    <property type="entry name" value="RESPONSE_REGULATORY"/>
    <property type="match status" value="1"/>
</dbReference>
<dbReference type="SUPFAM" id="SSF52172">
    <property type="entry name" value="CheY-like"/>
    <property type="match status" value="1"/>
</dbReference>
<dbReference type="EMBL" id="WWNE01000003">
    <property type="protein sequence ID" value="NBG64983.1"/>
    <property type="molecule type" value="Genomic_DNA"/>
</dbReference>
<evidence type="ECO:0000313" key="3">
    <source>
        <dbReference type="EMBL" id="NBG64983.1"/>
    </source>
</evidence>
<comment type="caution">
    <text evidence="3">The sequence shown here is derived from an EMBL/GenBank/DDBJ whole genome shotgun (WGS) entry which is preliminary data.</text>
</comment>
<keyword evidence="4" id="KW-1185">Reference proteome</keyword>
<dbReference type="Gene3D" id="3.40.50.2300">
    <property type="match status" value="1"/>
</dbReference>
<dbReference type="PANTHER" id="PTHR44520:SF2">
    <property type="entry name" value="RESPONSE REGULATOR RCP1"/>
    <property type="match status" value="1"/>
</dbReference>
<evidence type="ECO:0000313" key="4">
    <source>
        <dbReference type="Proteomes" id="UP000470771"/>
    </source>
</evidence>
<gene>
    <name evidence="3" type="ORF">GQN54_02565</name>
</gene>
<protein>
    <submittedName>
        <fullName evidence="3">Response regulator</fullName>
    </submittedName>
</protein>
<accession>A0A6N9NGG9</accession>
<feature type="domain" description="Response regulatory" evidence="2">
    <location>
        <begin position="6"/>
        <end position="137"/>
    </location>
</feature>
<proteinExistence type="predicted"/>
<evidence type="ECO:0000256" key="1">
    <source>
        <dbReference type="PROSITE-ProRule" id="PRU00169"/>
    </source>
</evidence>
<feature type="modified residue" description="4-aspartylphosphate" evidence="1">
    <location>
        <position position="63"/>
    </location>
</feature>
<dbReference type="GO" id="GO:0000160">
    <property type="term" value="P:phosphorelay signal transduction system"/>
    <property type="evidence" value="ECO:0007669"/>
    <property type="project" value="InterPro"/>
</dbReference>
<dbReference type="InterPro" id="IPR011006">
    <property type="entry name" value="CheY-like_superfamily"/>
</dbReference>
<evidence type="ECO:0000259" key="2">
    <source>
        <dbReference type="PROSITE" id="PS50110"/>
    </source>
</evidence>
<dbReference type="PANTHER" id="PTHR44520">
    <property type="entry name" value="RESPONSE REGULATOR RCP1-RELATED"/>
    <property type="match status" value="1"/>
</dbReference>
<dbReference type="SMART" id="SM00448">
    <property type="entry name" value="REC"/>
    <property type="match status" value="1"/>
</dbReference>
<sequence>MEKLNTIILIDDSNAANAINSAIIKEMNIADNIILMNKTSTALDYLKNDDKINYPIPELILLDIEMPDENGFEFLKNYSTLDQAVTNSFSPIIVILSNHITPENFTKGKDFRLVGVECILRKPMEREDIEDVLEEHFGFEFD</sequence>
<dbReference type="AlphaFoldDB" id="A0A6N9NGG9"/>
<dbReference type="Proteomes" id="UP000470771">
    <property type="component" value="Unassembled WGS sequence"/>
</dbReference>
<dbReference type="Pfam" id="PF00072">
    <property type="entry name" value="Response_reg"/>
    <property type="match status" value="1"/>
</dbReference>
<dbReference type="RefSeq" id="WP_160631646.1">
    <property type="nucleotide sequence ID" value="NZ_WWNE01000003.1"/>
</dbReference>
<keyword evidence="1" id="KW-0597">Phosphoprotein</keyword>